<reference evidence="2" key="1">
    <citation type="journal article" date="2020" name="bioRxiv">
        <title>A rank-normalized archaeal taxonomy based on genome phylogeny resolves widespread incomplete and uneven classifications.</title>
        <authorList>
            <person name="Rinke C."/>
            <person name="Chuvochina M."/>
            <person name="Mussig A.J."/>
            <person name="Chaumeil P.-A."/>
            <person name="Waite D.W."/>
            <person name="Whitman W.B."/>
            <person name="Parks D.H."/>
            <person name="Hugenholtz P."/>
        </authorList>
    </citation>
    <scope>NUCLEOTIDE SEQUENCE [LARGE SCALE GENOMIC DNA]</scope>
</reference>
<dbReference type="AlphaFoldDB" id="A0A7J4JM45"/>
<evidence type="ECO:0000313" key="2">
    <source>
        <dbReference type="Proteomes" id="UP000564964"/>
    </source>
</evidence>
<evidence type="ECO:0000313" key="1">
    <source>
        <dbReference type="EMBL" id="HIH16967.1"/>
    </source>
</evidence>
<sequence length="253" mass="28209">MPENIAAKNLLPDSLVFVRFQADFFYFQSVSEAFANRFHAARPGKENRLRFKLESSLHTLPIGPFSRNQVDAVPLPDAFELVRHGKAMLAEKEASLKWHCTRAPSGLAQELARLSRLEASLAQALSGLEQKTLSENKLAAQTALAAKPDYYYLSQARSCLSDLLAGIPRQLTDKRSAFYFEALAASLEAIQALAINQFKEFALARGGKWLGSRHSRAFFCHESPWALVKDFSLQHRLPLPALELNHGFGVSRP</sequence>
<organism evidence="1 2">
    <name type="scientific">Candidatus Iainarchaeum sp</name>
    <dbReference type="NCBI Taxonomy" id="3101447"/>
    <lineage>
        <taxon>Archaea</taxon>
        <taxon>Candidatus Iainarchaeota</taxon>
        <taxon>Candidatus Iainarchaeia</taxon>
        <taxon>Candidatus Iainarchaeales</taxon>
        <taxon>Candidatus Iainarchaeaceae</taxon>
        <taxon>Candidatus Iainarchaeum</taxon>
    </lineage>
</organism>
<protein>
    <submittedName>
        <fullName evidence="1">Uncharacterized protein</fullName>
    </submittedName>
</protein>
<dbReference type="Proteomes" id="UP000564964">
    <property type="component" value="Unassembled WGS sequence"/>
</dbReference>
<comment type="caution">
    <text evidence="1">The sequence shown here is derived from an EMBL/GenBank/DDBJ whole genome shotgun (WGS) entry which is preliminary data.</text>
</comment>
<gene>
    <name evidence="1" type="ORF">HA252_06190</name>
</gene>
<name>A0A7J4JM45_9ARCH</name>
<dbReference type="EMBL" id="DUGH01000148">
    <property type="protein sequence ID" value="HIH16967.1"/>
    <property type="molecule type" value="Genomic_DNA"/>
</dbReference>
<accession>A0A7J4JM45</accession>
<proteinExistence type="predicted"/>